<dbReference type="Proteomes" id="UP000094056">
    <property type="component" value="Unassembled WGS sequence"/>
</dbReference>
<organism evidence="1 2">
    <name type="scientific">Candidatus Scalindua rubra</name>
    <dbReference type="NCBI Taxonomy" id="1872076"/>
    <lineage>
        <taxon>Bacteria</taxon>
        <taxon>Pseudomonadati</taxon>
        <taxon>Planctomycetota</taxon>
        <taxon>Candidatus Brocadiia</taxon>
        <taxon>Candidatus Brocadiales</taxon>
        <taxon>Candidatus Scalinduaceae</taxon>
        <taxon>Candidatus Scalindua</taxon>
    </lineage>
</organism>
<evidence type="ECO:0000313" key="2">
    <source>
        <dbReference type="Proteomes" id="UP000094056"/>
    </source>
</evidence>
<gene>
    <name evidence="1" type="ORF">SCARUB_00710</name>
</gene>
<proteinExistence type="predicted"/>
<dbReference type="AlphaFoldDB" id="A0A1E3XEX8"/>
<dbReference type="EMBL" id="MAYW01000012">
    <property type="protein sequence ID" value="ODS34140.1"/>
    <property type="molecule type" value="Genomic_DNA"/>
</dbReference>
<sequence>MDDAFHIYFAPDHWNNLNKFEKFCGAPFPDNRKVKYYVKSCDDHLQKFIVLSNLLNRLAPDLESDIKEIEETGYTPAIRHKEYAALCEVLICELYAALDCLRYTVFYIYKDQKTDVQKKSTEKFFKKAVKDQYGEEFPDKLKESLSESYSRWFGELRTLRTEIAHGGLGSCHTDNKTGKIFYMHPGLGSQSKAHVIKDIVGKLNFFHKNTVLLIDKFFEFFLSVLEPNDREIMCGIYKGRVYMRRVSYSLNLSFSDGICIAKSWFDKDENLTCPLKDRCGAYERTL</sequence>
<accession>A0A1E3XEX8</accession>
<name>A0A1E3XEX8_9BACT</name>
<comment type="caution">
    <text evidence="1">The sequence shown here is derived from an EMBL/GenBank/DDBJ whole genome shotgun (WGS) entry which is preliminary data.</text>
</comment>
<reference evidence="1 2" key="1">
    <citation type="submission" date="2016-07" db="EMBL/GenBank/DDBJ databases">
        <title>Draft genome of Scalindua rubra, obtained from a brine-seawater interface in the Red Sea, sheds light on salt adaptation in anammox bacteria.</title>
        <authorList>
            <person name="Speth D.R."/>
            <person name="Lagkouvardos I."/>
            <person name="Wang Y."/>
            <person name="Qian P.-Y."/>
            <person name="Dutilh B.E."/>
            <person name="Jetten M.S."/>
        </authorList>
    </citation>
    <scope>NUCLEOTIDE SEQUENCE [LARGE SCALE GENOMIC DNA]</scope>
    <source>
        <strain evidence="1">BSI-1</strain>
    </source>
</reference>
<evidence type="ECO:0000313" key="1">
    <source>
        <dbReference type="EMBL" id="ODS34140.1"/>
    </source>
</evidence>
<protein>
    <submittedName>
        <fullName evidence="1">Uncharacterized protein</fullName>
    </submittedName>
</protein>